<comment type="caution">
    <text evidence="2">The sequence shown here is derived from an EMBL/GenBank/DDBJ whole genome shotgun (WGS) entry which is preliminary data.</text>
</comment>
<dbReference type="Pfam" id="PF00144">
    <property type="entry name" value="Beta-lactamase"/>
    <property type="match status" value="1"/>
</dbReference>
<feature type="domain" description="Beta-lactamase-related" evidence="1">
    <location>
        <begin position="22"/>
        <end position="147"/>
    </location>
</feature>
<dbReference type="PROSITE" id="PS00387">
    <property type="entry name" value="PPASE"/>
    <property type="match status" value="1"/>
</dbReference>
<evidence type="ECO:0000313" key="3">
    <source>
        <dbReference type="Proteomes" id="UP000249324"/>
    </source>
</evidence>
<dbReference type="Gene3D" id="3.40.710.10">
    <property type="entry name" value="DD-peptidase/beta-lactamase superfamily"/>
    <property type="match status" value="1"/>
</dbReference>
<dbReference type="Proteomes" id="UP000249324">
    <property type="component" value="Unassembled WGS sequence"/>
</dbReference>
<evidence type="ECO:0000313" key="2">
    <source>
        <dbReference type="EMBL" id="MFO7193429.1"/>
    </source>
</evidence>
<dbReference type="SUPFAM" id="SSF56601">
    <property type="entry name" value="beta-lactamase/transpeptidase-like"/>
    <property type="match status" value="1"/>
</dbReference>
<organism evidence="2 3">
    <name type="scientific">Thermocrispum agreste</name>
    <dbReference type="NCBI Taxonomy" id="37925"/>
    <lineage>
        <taxon>Bacteria</taxon>
        <taxon>Bacillati</taxon>
        <taxon>Actinomycetota</taxon>
        <taxon>Actinomycetes</taxon>
        <taxon>Pseudonocardiales</taxon>
        <taxon>Pseudonocardiaceae</taxon>
        <taxon>Thermocrispum</taxon>
    </lineage>
</organism>
<evidence type="ECO:0000259" key="1">
    <source>
        <dbReference type="Pfam" id="PF00144"/>
    </source>
</evidence>
<keyword evidence="2" id="KW-0378">Hydrolase</keyword>
<sequence length="164" mass="17439">MAACGWLERLRYERFVDDLTAENPQDGDPIDVTASNPSWGDAAGEMISTTADSNKFLRALVSGKVLRPRELAEMTRTVRAEPLDAAWLGARYGLGLVWIPNSCGGSWAHGGDIPGFMTRNGVSPDGRRSVTVSINTDSLVPAPDAPEVAGDVTADLIEHALCGS</sequence>
<gene>
    <name evidence="2" type="ORF">DIU77_014400</name>
</gene>
<proteinExistence type="predicted"/>
<dbReference type="InterPro" id="IPR001466">
    <property type="entry name" value="Beta-lactam-related"/>
</dbReference>
<dbReference type="AlphaFoldDB" id="A0ABD6FJW7"/>
<dbReference type="InterPro" id="IPR012338">
    <property type="entry name" value="Beta-lactam/transpept-like"/>
</dbReference>
<name>A0ABD6FJW7_9PSEU</name>
<dbReference type="GO" id="GO:0016787">
    <property type="term" value="F:hydrolase activity"/>
    <property type="evidence" value="ECO:0007669"/>
    <property type="project" value="UniProtKB-KW"/>
</dbReference>
<reference evidence="2 3" key="1">
    <citation type="journal article" date="2021" name="BMC Genomics">
        <title>Genome-resolved metagenome and metatranscriptome analyses of thermophilic composting reveal key bacterial players and their metabolic interactions.</title>
        <authorList>
            <person name="Braga L.P.P."/>
            <person name="Pereira R.V."/>
            <person name="Martins L.F."/>
            <person name="Moura L.M.S."/>
            <person name="Sanchez F.B."/>
            <person name="Patane J.S.L."/>
            <person name="da Silva A.M."/>
            <person name="Setubal J.C."/>
        </authorList>
    </citation>
    <scope>NUCLEOTIDE SEQUENCE [LARGE SCALE GENOMIC DNA]</scope>
    <source>
        <strain evidence="2">ZC4RG45</strain>
    </source>
</reference>
<protein>
    <submittedName>
        <fullName evidence="2">Serine hydrolase</fullName>
    </submittedName>
</protein>
<dbReference type="EMBL" id="QGUI02000212">
    <property type="protein sequence ID" value="MFO7193429.1"/>
    <property type="molecule type" value="Genomic_DNA"/>
</dbReference>
<accession>A0ABD6FJW7</accession>